<dbReference type="Proteomes" id="UP000265520">
    <property type="component" value="Unassembled WGS sequence"/>
</dbReference>
<dbReference type="AlphaFoldDB" id="A0A392NPW4"/>
<reference evidence="1 2" key="1">
    <citation type="journal article" date="2018" name="Front. Plant Sci.">
        <title>Red Clover (Trifolium pratense) and Zigzag Clover (T. medium) - A Picture of Genomic Similarities and Differences.</title>
        <authorList>
            <person name="Dluhosova J."/>
            <person name="Istvanek J."/>
            <person name="Nedelnik J."/>
            <person name="Repkova J."/>
        </authorList>
    </citation>
    <scope>NUCLEOTIDE SEQUENCE [LARGE SCALE GENOMIC DNA]</scope>
    <source>
        <strain evidence="2">cv. 10/8</strain>
        <tissue evidence="1">Leaf</tissue>
    </source>
</reference>
<keyword evidence="2" id="KW-1185">Reference proteome</keyword>
<sequence length="90" mass="10470">NIEKSNRIDFVIDRFCSRLLRIISRMRPHVPVLGLFLPAVAWSRRAREDVVVPTLSLYPLRSDVYWSPFVFLVILDLSIGGKKIFNIEID</sequence>
<name>A0A392NPW4_9FABA</name>
<proteinExistence type="predicted"/>
<evidence type="ECO:0000313" key="2">
    <source>
        <dbReference type="Proteomes" id="UP000265520"/>
    </source>
</evidence>
<dbReference type="EMBL" id="LXQA010045423">
    <property type="protein sequence ID" value="MCI01169.1"/>
    <property type="molecule type" value="Genomic_DNA"/>
</dbReference>
<protein>
    <submittedName>
        <fullName evidence="1">Uncharacterized protein</fullName>
    </submittedName>
</protein>
<comment type="caution">
    <text evidence="1">The sequence shown here is derived from an EMBL/GenBank/DDBJ whole genome shotgun (WGS) entry which is preliminary data.</text>
</comment>
<accession>A0A392NPW4</accession>
<feature type="non-terminal residue" evidence="1">
    <location>
        <position position="1"/>
    </location>
</feature>
<organism evidence="1 2">
    <name type="scientific">Trifolium medium</name>
    <dbReference type="NCBI Taxonomy" id="97028"/>
    <lineage>
        <taxon>Eukaryota</taxon>
        <taxon>Viridiplantae</taxon>
        <taxon>Streptophyta</taxon>
        <taxon>Embryophyta</taxon>
        <taxon>Tracheophyta</taxon>
        <taxon>Spermatophyta</taxon>
        <taxon>Magnoliopsida</taxon>
        <taxon>eudicotyledons</taxon>
        <taxon>Gunneridae</taxon>
        <taxon>Pentapetalae</taxon>
        <taxon>rosids</taxon>
        <taxon>fabids</taxon>
        <taxon>Fabales</taxon>
        <taxon>Fabaceae</taxon>
        <taxon>Papilionoideae</taxon>
        <taxon>50 kb inversion clade</taxon>
        <taxon>NPAAA clade</taxon>
        <taxon>Hologalegina</taxon>
        <taxon>IRL clade</taxon>
        <taxon>Trifolieae</taxon>
        <taxon>Trifolium</taxon>
    </lineage>
</organism>
<evidence type="ECO:0000313" key="1">
    <source>
        <dbReference type="EMBL" id="MCI01169.1"/>
    </source>
</evidence>